<dbReference type="Proteomes" id="UP000887576">
    <property type="component" value="Unplaced"/>
</dbReference>
<protein>
    <submittedName>
        <fullName evidence="2">Uncharacterized protein</fullName>
    </submittedName>
</protein>
<evidence type="ECO:0000313" key="2">
    <source>
        <dbReference type="WBParaSite" id="JU765_v2.g10831.t1"/>
    </source>
</evidence>
<evidence type="ECO:0000313" key="1">
    <source>
        <dbReference type="Proteomes" id="UP000887576"/>
    </source>
</evidence>
<sequence length="155" mass="16931">MLKFVIFLLLFRIYGIKCDDEMPFVQTGTGILIKSVGNFNISGAMNGIIITACTPKPTIDLVQYCVSPGYPGYGYDSPCGVCSIRLAAANGSASIYVGTEELHVNDKYCISINMMAQMEIEDKNVPEGIKCMIDLQHGAQINVISLPKSWVLNLK</sequence>
<name>A0AC34PX78_9BILA</name>
<organism evidence="1 2">
    <name type="scientific">Panagrolaimus sp. JU765</name>
    <dbReference type="NCBI Taxonomy" id="591449"/>
    <lineage>
        <taxon>Eukaryota</taxon>
        <taxon>Metazoa</taxon>
        <taxon>Ecdysozoa</taxon>
        <taxon>Nematoda</taxon>
        <taxon>Chromadorea</taxon>
        <taxon>Rhabditida</taxon>
        <taxon>Tylenchina</taxon>
        <taxon>Panagrolaimomorpha</taxon>
        <taxon>Panagrolaimoidea</taxon>
        <taxon>Panagrolaimidae</taxon>
        <taxon>Panagrolaimus</taxon>
    </lineage>
</organism>
<reference evidence="2" key="1">
    <citation type="submission" date="2022-11" db="UniProtKB">
        <authorList>
            <consortium name="WormBaseParasite"/>
        </authorList>
    </citation>
    <scope>IDENTIFICATION</scope>
</reference>
<accession>A0AC34PX78</accession>
<dbReference type="WBParaSite" id="JU765_v2.g10831.t1">
    <property type="protein sequence ID" value="JU765_v2.g10831.t1"/>
    <property type="gene ID" value="JU765_v2.g10831"/>
</dbReference>
<proteinExistence type="predicted"/>